<protein>
    <submittedName>
        <fullName evidence="1">Uncharacterized protein</fullName>
    </submittedName>
</protein>
<keyword evidence="2" id="KW-1185">Reference proteome</keyword>
<accession>A0ABZ1J5M7</accession>
<sequence>MVCRSTTRISLAVAQCPAGTIYKDFTAGCVVVGVTPPGNKIGPFRLNVGRRV</sequence>
<organism evidence="1 2">
    <name type="scientific">Streptomyces tauricus</name>
    <dbReference type="NCBI Taxonomy" id="68274"/>
    <lineage>
        <taxon>Bacteria</taxon>
        <taxon>Bacillati</taxon>
        <taxon>Actinomycetota</taxon>
        <taxon>Actinomycetes</taxon>
        <taxon>Kitasatosporales</taxon>
        <taxon>Streptomycetaceae</taxon>
        <taxon>Streptomyces</taxon>
        <taxon>Streptomyces aurantiacus group</taxon>
    </lineage>
</organism>
<dbReference type="EMBL" id="CP108133">
    <property type="protein sequence ID" value="WTP46922.1"/>
    <property type="molecule type" value="Genomic_DNA"/>
</dbReference>
<gene>
    <name evidence="1" type="ORF">OG288_00385</name>
</gene>
<dbReference type="RefSeq" id="WP_328936317.1">
    <property type="nucleotide sequence ID" value="NZ_CP108133.1"/>
</dbReference>
<proteinExistence type="predicted"/>
<name>A0ABZ1J5M7_9ACTN</name>
<reference evidence="1" key="1">
    <citation type="submission" date="2022-10" db="EMBL/GenBank/DDBJ databases">
        <title>The complete genomes of actinobacterial strains from the NBC collection.</title>
        <authorList>
            <person name="Joergensen T.S."/>
            <person name="Alvarez Arevalo M."/>
            <person name="Sterndorff E.B."/>
            <person name="Faurdal D."/>
            <person name="Vuksanovic O."/>
            <person name="Mourched A.-S."/>
            <person name="Charusanti P."/>
            <person name="Shaw S."/>
            <person name="Blin K."/>
            <person name="Weber T."/>
        </authorList>
    </citation>
    <scope>NUCLEOTIDE SEQUENCE</scope>
    <source>
        <strain evidence="1">NBC_00189</strain>
    </source>
</reference>
<evidence type="ECO:0000313" key="2">
    <source>
        <dbReference type="Proteomes" id="UP001432166"/>
    </source>
</evidence>
<dbReference type="Proteomes" id="UP001432166">
    <property type="component" value="Chromosome"/>
</dbReference>
<evidence type="ECO:0000313" key="1">
    <source>
        <dbReference type="EMBL" id="WTP46922.1"/>
    </source>
</evidence>